<name>A0A0A9EWH6_ARUDO</name>
<organism evidence="2">
    <name type="scientific">Arundo donax</name>
    <name type="common">Giant reed</name>
    <name type="synonym">Donax arundinaceus</name>
    <dbReference type="NCBI Taxonomy" id="35708"/>
    <lineage>
        <taxon>Eukaryota</taxon>
        <taxon>Viridiplantae</taxon>
        <taxon>Streptophyta</taxon>
        <taxon>Embryophyta</taxon>
        <taxon>Tracheophyta</taxon>
        <taxon>Spermatophyta</taxon>
        <taxon>Magnoliopsida</taxon>
        <taxon>Liliopsida</taxon>
        <taxon>Poales</taxon>
        <taxon>Poaceae</taxon>
        <taxon>PACMAD clade</taxon>
        <taxon>Arundinoideae</taxon>
        <taxon>Arundineae</taxon>
        <taxon>Arundo</taxon>
    </lineage>
</organism>
<evidence type="ECO:0000256" key="1">
    <source>
        <dbReference type="SAM" id="Phobius"/>
    </source>
</evidence>
<protein>
    <submittedName>
        <fullName evidence="2">Uncharacterized protein</fullName>
    </submittedName>
</protein>
<reference evidence="2" key="2">
    <citation type="journal article" date="2015" name="Data Brief">
        <title>Shoot transcriptome of the giant reed, Arundo donax.</title>
        <authorList>
            <person name="Barrero R.A."/>
            <person name="Guerrero F.D."/>
            <person name="Moolhuijzen P."/>
            <person name="Goolsby J.A."/>
            <person name="Tidwell J."/>
            <person name="Bellgard S.E."/>
            <person name="Bellgard M.I."/>
        </authorList>
    </citation>
    <scope>NUCLEOTIDE SEQUENCE</scope>
    <source>
        <tissue evidence="2">Shoot tissue taken approximately 20 cm above the soil surface</tissue>
    </source>
</reference>
<proteinExistence type="predicted"/>
<keyword evidence="1" id="KW-0472">Membrane</keyword>
<sequence>MIALFVIITPFGSPVVPLVYMIVQISSFCFLGSSWSFSPIEENSCQEKQDIPNFPASIFSSLVTSPKLTMALRWAIHFGTTAIIDFILLSWAKAMDISAWSKMNSTAFGPRVSYSGT</sequence>
<reference evidence="2" key="1">
    <citation type="submission" date="2014-09" db="EMBL/GenBank/DDBJ databases">
        <authorList>
            <person name="Magalhaes I.L.F."/>
            <person name="Oliveira U."/>
            <person name="Santos F.R."/>
            <person name="Vidigal T.H.D.A."/>
            <person name="Brescovit A.D."/>
            <person name="Santos A.J."/>
        </authorList>
    </citation>
    <scope>NUCLEOTIDE SEQUENCE</scope>
    <source>
        <tissue evidence="2">Shoot tissue taken approximately 20 cm above the soil surface</tissue>
    </source>
</reference>
<evidence type="ECO:0000313" key="2">
    <source>
        <dbReference type="EMBL" id="JAE03334.1"/>
    </source>
</evidence>
<dbReference type="AlphaFoldDB" id="A0A0A9EWH6"/>
<dbReference type="EMBL" id="GBRH01194562">
    <property type="protein sequence ID" value="JAE03334.1"/>
    <property type="molecule type" value="Transcribed_RNA"/>
</dbReference>
<feature type="transmembrane region" description="Helical" evidence="1">
    <location>
        <begin position="71"/>
        <end position="92"/>
    </location>
</feature>
<accession>A0A0A9EWH6</accession>
<keyword evidence="1" id="KW-0812">Transmembrane</keyword>
<keyword evidence="1" id="KW-1133">Transmembrane helix</keyword>